<evidence type="ECO:0000313" key="2">
    <source>
        <dbReference type="Proteomes" id="UP001217325"/>
    </source>
</evidence>
<dbReference type="PANTHER" id="PTHR11365:SF23">
    <property type="entry name" value="HYPOTHETICAL 5-OXOPROLINASE (EUROFUNG)-RELATED"/>
    <property type="match status" value="1"/>
</dbReference>
<protein>
    <submittedName>
        <fullName evidence="1">Uncharacterized protein</fullName>
    </submittedName>
</protein>
<dbReference type="InterPro" id="IPR045079">
    <property type="entry name" value="Oxoprolinase-like"/>
</dbReference>
<dbReference type="GO" id="GO:0005829">
    <property type="term" value="C:cytosol"/>
    <property type="evidence" value="ECO:0007669"/>
    <property type="project" value="TreeGrafter"/>
</dbReference>
<evidence type="ECO:0000313" key="1">
    <source>
        <dbReference type="EMBL" id="MDE8649893.1"/>
    </source>
</evidence>
<accession>A0AAW6LRU4</accession>
<dbReference type="RefSeq" id="WP_275233059.1">
    <property type="nucleotide sequence ID" value="NZ_JARDXE010000035.1"/>
</dbReference>
<dbReference type="EMBL" id="JARDXE010000035">
    <property type="protein sequence ID" value="MDE8649893.1"/>
    <property type="molecule type" value="Genomic_DNA"/>
</dbReference>
<dbReference type="Proteomes" id="UP001217325">
    <property type="component" value="Unassembled WGS sequence"/>
</dbReference>
<sequence length="225" mass="25157">MQPQAAKPQWVSPPIHTGLFSSLGLLVADTEYQLVTPFRPEFSDPSALAREFSHLADNVSAKLAHATAGSVKIERILDMRYRGQRFDLRIALPEGEIDENLISEVYARFHAEHRKTYGRAGTDEMIEIVNARVRGFVPNPVTIDQALSSESVPGFEATERICRFLEEMTTPVISRFHLDESPRPGPLVIEDMDSTTLIPPGATAHLDKFHNIIITWTSTLHEVAK</sequence>
<dbReference type="GO" id="GO:0017168">
    <property type="term" value="F:5-oxoprolinase (ATP-hydrolyzing) activity"/>
    <property type="evidence" value="ECO:0007669"/>
    <property type="project" value="TreeGrafter"/>
</dbReference>
<dbReference type="AlphaFoldDB" id="A0AAW6LRU4"/>
<gene>
    <name evidence="1" type="ORF">PXH69_33540</name>
</gene>
<dbReference type="GO" id="GO:0006749">
    <property type="term" value="P:glutathione metabolic process"/>
    <property type="evidence" value="ECO:0007669"/>
    <property type="project" value="TreeGrafter"/>
</dbReference>
<name>A0AAW6LRU4_RHOSG</name>
<reference evidence="1" key="1">
    <citation type="submission" date="2023-02" db="EMBL/GenBank/DDBJ databases">
        <title>A novel hydrolase synthesized by Rhodococcus erythropolis HQ is responsible for the detoxification of Zearalenone.</title>
        <authorList>
            <person name="Hu J."/>
            <person name="Xu J."/>
        </authorList>
    </citation>
    <scope>NUCLEOTIDE SEQUENCE</scope>
    <source>
        <strain evidence="1">HQ</strain>
    </source>
</reference>
<comment type="caution">
    <text evidence="1">The sequence shown here is derived from an EMBL/GenBank/DDBJ whole genome shotgun (WGS) entry which is preliminary data.</text>
</comment>
<organism evidence="1 2">
    <name type="scientific">Rhodococcus qingshengii</name>
    <dbReference type="NCBI Taxonomy" id="334542"/>
    <lineage>
        <taxon>Bacteria</taxon>
        <taxon>Bacillati</taxon>
        <taxon>Actinomycetota</taxon>
        <taxon>Actinomycetes</taxon>
        <taxon>Mycobacteriales</taxon>
        <taxon>Nocardiaceae</taxon>
        <taxon>Rhodococcus</taxon>
        <taxon>Rhodococcus erythropolis group</taxon>
    </lineage>
</organism>
<dbReference type="PANTHER" id="PTHR11365">
    <property type="entry name" value="5-OXOPROLINASE RELATED"/>
    <property type="match status" value="1"/>
</dbReference>
<proteinExistence type="predicted"/>